<dbReference type="PANTHER" id="PTHR34310:SF9">
    <property type="entry name" value="BLR5716 PROTEIN"/>
    <property type="match status" value="1"/>
</dbReference>
<sequence>MTPHRITTRRTDEHVVVSHDGVVLAETRKPLVLSEQGLPDRYYLPPEDVRTDLLEPSTTTSHCPFKGDASYLSAPGARDAFWFYEQPIEGRDDITGFIAPWPGRVEISVE</sequence>
<dbReference type="EMBL" id="CADCVT010000317">
    <property type="protein sequence ID" value="CAA9520755.1"/>
    <property type="molecule type" value="Genomic_DNA"/>
</dbReference>
<organism evidence="2">
    <name type="scientific">uncultured Solirubrobacteraceae bacterium</name>
    <dbReference type="NCBI Taxonomy" id="1162706"/>
    <lineage>
        <taxon>Bacteria</taxon>
        <taxon>Bacillati</taxon>
        <taxon>Actinomycetota</taxon>
        <taxon>Thermoleophilia</taxon>
        <taxon>Solirubrobacterales</taxon>
        <taxon>Solirubrobacteraceae</taxon>
        <taxon>environmental samples</taxon>
    </lineage>
</organism>
<proteinExistence type="predicted"/>
<dbReference type="Gene3D" id="2.170.150.40">
    <property type="entry name" value="Domain of unknown function (DUF427)"/>
    <property type="match status" value="1"/>
</dbReference>
<evidence type="ECO:0000313" key="2">
    <source>
        <dbReference type="EMBL" id="CAA9520755.1"/>
    </source>
</evidence>
<dbReference type="Pfam" id="PF04248">
    <property type="entry name" value="NTP_transf_9"/>
    <property type="match status" value="1"/>
</dbReference>
<dbReference type="InterPro" id="IPR038694">
    <property type="entry name" value="DUF427_sf"/>
</dbReference>
<reference evidence="2" key="1">
    <citation type="submission" date="2020-02" db="EMBL/GenBank/DDBJ databases">
        <authorList>
            <person name="Meier V. D."/>
        </authorList>
    </citation>
    <scope>NUCLEOTIDE SEQUENCE</scope>
    <source>
        <strain evidence="2">AVDCRST_MAG85</strain>
    </source>
</reference>
<dbReference type="InterPro" id="IPR007361">
    <property type="entry name" value="DUF427"/>
</dbReference>
<dbReference type="AlphaFoldDB" id="A0A6J4TET2"/>
<protein>
    <recommendedName>
        <fullName evidence="1">DUF427 domain-containing protein</fullName>
    </recommendedName>
</protein>
<name>A0A6J4TET2_9ACTN</name>
<accession>A0A6J4TET2</accession>
<evidence type="ECO:0000259" key="1">
    <source>
        <dbReference type="Pfam" id="PF04248"/>
    </source>
</evidence>
<feature type="domain" description="DUF427" evidence="1">
    <location>
        <begin position="15"/>
        <end position="102"/>
    </location>
</feature>
<gene>
    <name evidence="2" type="ORF">AVDCRST_MAG85-2881</name>
</gene>
<dbReference type="PANTHER" id="PTHR34310">
    <property type="entry name" value="DUF427 DOMAIN PROTEIN (AFU_ORTHOLOGUE AFUA_3G02220)"/>
    <property type="match status" value="1"/>
</dbReference>